<dbReference type="InterPro" id="IPR002347">
    <property type="entry name" value="SDR_fam"/>
</dbReference>
<feature type="region of interest" description="Disordered" evidence="2">
    <location>
        <begin position="1"/>
        <end position="22"/>
    </location>
</feature>
<dbReference type="InterPro" id="IPR055280">
    <property type="entry name" value="TIC32"/>
</dbReference>
<comment type="similarity">
    <text evidence="1">Belongs to the short-chain dehydrogenases/reductases (SDR) family.</text>
</comment>
<evidence type="ECO:0000256" key="2">
    <source>
        <dbReference type="SAM" id="MobiDB-lite"/>
    </source>
</evidence>
<dbReference type="PANTHER" id="PTHR48476:SF1">
    <property type="entry name" value="SHORT-CHAIN DEHYDROGENASE TIC 32, CHLOROPLASTIC-LIKE"/>
    <property type="match status" value="1"/>
</dbReference>
<name>A0A1D1YA33_9ARAE</name>
<dbReference type="EMBL" id="GDJX01016449">
    <property type="protein sequence ID" value="JAT51487.1"/>
    <property type="molecule type" value="Transcribed_RNA"/>
</dbReference>
<dbReference type="PANTHER" id="PTHR48476">
    <property type="entry name" value="SHORT-CHAIN DEHYDROGENASE TIC 32, CHLOROPLASTIC-LIKE"/>
    <property type="match status" value="1"/>
</dbReference>
<sequence length="325" mass="34975">MGLSSWIWGPGPSGFGSSSTAEQVTDGIDASQLTAIVTGATSGIGKETARVLALRGAKVIIPARTLEAGAAVKQSLLDGQPDAKIDVMQMDLGSLSSVESFARSFNSSNQPLNLLINNAGIMGCPFQLSRDGVELHFATNHLGHFLLTNLLLDKMKATAKETGIQGRIVNVSSAAHQMSDASWLDLDTINDESKYQAFRRSYSRSKLANILHANELSRRLQEEGVNVTVNSLHPGAIMTNIGRHLELNPVVLSVCLVLKPFLKSVPQGASTTCYLALHPGVKGVSGKYFTDCNEATPISYARDENLAKKLWVLSEELVEKFKRPA</sequence>
<reference evidence="3" key="1">
    <citation type="submission" date="2015-07" db="EMBL/GenBank/DDBJ databases">
        <title>Transcriptome Assembly of Anthurium amnicola.</title>
        <authorList>
            <person name="Suzuki J."/>
        </authorList>
    </citation>
    <scope>NUCLEOTIDE SEQUENCE</scope>
</reference>
<dbReference type="AlphaFoldDB" id="A0A1D1YA33"/>
<proteinExistence type="inferred from homology"/>
<feature type="compositionally biased region" description="Low complexity" evidence="2">
    <location>
        <begin position="1"/>
        <end position="19"/>
    </location>
</feature>
<organism evidence="3">
    <name type="scientific">Anthurium amnicola</name>
    <dbReference type="NCBI Taxonomy" id="1678845"/>
    <lineage>
        <taxon>Eukaryota</taxon>
        <taxon>Viridiplantae</taxon>
        <taxon>Streptophyta</taxon>
        <taxon>Embryophyta</taxon>
        <taxon>Tracheophyta</taxon>
        <taxon>Spermatophyta</taxon>
        <taxon>Magnoliopsida</taxon>
        <taxon>Liliopsida</taxon>
        <taxon>Araceae</taxon>
        <taxon>Pothoideae</taxon>
        <taxon>Potheae</taxon>
        <taxon>Anthurium</taxon>
    </lineage>
</organism>
<dbReference type="PRINTS" id="PR00081">
    <property type="entry name" value="GDHRDH"/>
</dbReference>
<protein>
    <submittedName>
        <fullName evidence="3">Short-chain dehydrogenase TIC 32, chloroplastic</fullName>
    </submittedName>
</protein>
<dbReference type="Gene3D" id="3.40.50.720">
    <property type="entry name" value="NAD(P)-binding Rossmann-like Domain"/>
    <property type="match status" value="1"/>
</dbReference>
<dbReference type="CDD" id="cd05327">
    <property type="entry name" value="retinol-DH_like_SDR_c_like"/>
    <property type="match status" value="1"/>
</dbReference>
<dbReference type="PRINTS" id="PR00080">
    <property type="entry name" value="SDRFAMILY"/>
</dbReference>
<dbReference type="InterPro" id="IPR036291">
    <property type="entry name" value="NAD(P)-bd_dom_sf"/>
</dbReference>
<dbReference type="Pfam" id="PF00106">
    <property type="entry name" value="adh_short"/>
    <property type="match status" value="1"/>
</dbReference>
<dbReference type="SUPFAM" id="SSF51735">
    <property type="entry name" value="NAD(P)-binding Rossmann-fold domains"/>
    <property type="match status" value="1"/>
</dbReference>
<evidence type="ECO:0000256" key="1">
    <source>
        <dbReference type="RuleBase" id="RU000363"/>
    </source>
</evidence>
<gene>
    <name evidence="3" type="primary">TIC32_4</name>
    <name evidence="3" type="ORF">g.115321</name>
</gene>
<evidence type="ECO:0000313" key="3">
    <source>
        <dbReference type="EMBL" id="JAT51487.1"/>
    </source>
</evidence>
<accession>A0A1D1YA33</accession>